<dbReference type="Proteomes" id="UP000649617">
    <property type="component" value="Unassembled WGS sequence"/>
</dbReference>
<dbReference type="EMBL" id="CAJNIZ010016624">
    <property type="protein sequence ID" value="CAE7388016.1"/>
    <property type="molecule type" value="Genomic_DNA"/>
</dbReference>
<proteinExistence type="predicted"/>
<feature type="non-terminal residue" evidence="1">
    <location>
        <position position="1"/>
    </location>
</feature>
<sequence>DPAEFSERLVCNYASGQSSASNVQSLAASAMTWCTSVGGQVPKHDLVGKLSKLGAAGKHPQNAERDLQRAIKKYGKCVGVRISSASVRMYDPSTSEIYTTALPILDPVSWATAVWKEGQDVFESIFLGNAGREGARRFWLNAKENCSWFKDDTIPPEDFSGLLPLNLYGDDVQAFRNSEPGAVSIVGWGCDLSYENDAMLQTFLTAVYSEYCACGHTYNDILEHLLPMLQHMADPAAGHPWQAAGFRFIFAGVRGDLKWLNEKYKIHHYQRISDEFCSRCKASKKADDIRWTMFDFRPTSLHRTVGRISSEQYMDSKALEELPLPMLFGVDISRFVHDTVLNGSVLTYLAESGEFCNFPTGIYESALGTTLRAAYARFKVWLREEHLQATQPRFTPSRLNRKHRGMFPCLASKAINGKRVSFWLASRCVARVERLGGACTELDKLVTTTIWSYCALLRHFDQCSVVMTQAEAQLMHRDGMLHLLSYANLRKRSAATKGRTLNRTCWSVLPKHHHLQHALDDALTTLINPGTYHLLAAESFVGAIGRMSRTCHRSTVAFRTIQRYLTVMRLRLTKQAEALRHAAQHGP</sequence>
<dbReference type="AlphaFoldDB" id="A0A812QK07"/>
<organism evidence="1 2">
    <name type="scientific">Symbiodinium pilosum</name>
    <name type="common">Dinoflagellate</name>
    <dbReference type="NCBI Taxonomy" id="2952"/>
    <lineage>
        <taxon>Eukaryota</taxon>
        <taxon>Sar</taxon>
        <taxon>Alveolata</taxon>
        <taxon>Dinophyceae</taxon>
        <taxon>Suessiales</taxon>
        <taxon>Symbiodiniaceae</taxon>
        <taxon>Symbiodinium</taxon>
    </lineage>
</organism>
<gene>
    <name evidence="1" type="ORF">SPIL2461_LOCUS9505</name>
</gene>
<protein>
    <submittedName>
        <fullName evidence="1">Uncharacterized protein</fullName>
    </submittedName>
</protein>
<evidence type="ECO:0000313" key="1">
    <source>
        <dbReference type="EMBL" id="CAE7388016.1"/>
    </source>
</evidence>
<comment type="caution">
    <text evidence="1">The sequence shown here is derived from an EMBL/GenBank/DDBJ whole genome shotgun (WGS) entry which is preliminary data.</text>
</comment>
<evidence type="ECO:0000313" key="2">
    <source>
        <dbReference type="Proteomes" id="UP000649617"/>
    </source>
</evidence>
<reference evidence="1" key="1">
    <citation type="submission" date="2021-02" db="EMBL/GenBank/DDBJ databases">
        <authorList>
            <person name="Dougan E. K."/>
            <person name="Rhodes N."/>
            <person name="Thang M."/>
            <person name="Chan C."/>
        </authorList>
    </citation>
    <scope>NUCLEOTIDE SEQUENCE</scope>
</reference>
<name>A0A812QK07_SYMPI</name>
<accession>A0A812QK07</accession>
<keyword evidence="2" id="KW-1185">Reference proteome</keyword>
<dbReference type="OrthoDB" id="410313at2759"/>